<dbReference type="Proteomes" id="UP000494120">
    <property type="component" value="Unassembled WGS sequence"/>
</dbReference>
<organism evidence="1 2">
    <name type="scientific">Burkholderia aenigmatica</name>
    <dbReference type="NCBI Taxonomy" id="2015348"/>
    <lineage>
        <taxon>Bacteria</taxon>
        <taxon>Pseudomonadati</taxon>
        <taxon>Pseudomonadota</taxon>
        <taxon>Betaproteobacteria</taxon>
        <taxon>Burkholderiales</taxon>
        <taxon>Burkholderiaceae</taxon>
        <taxon>Burkholderia</taxon>
        <taxon>Burkholderia cepacia complex</taxon>
    </lineage>
</organism>
<name>A0ABY6XHL3_9BURK</name>
<sequence>MPNVVPVDEVAGLAWRVGAGAEDGAVIEPGGTLTGVAAAIAGVAVGAGAGAFEPDVEAEGLAVDGVTAGATDDAGVDARESEP</sequence>
<gene>
    <name evidence="1" type="ORF">BLA17378_00003</name>
</gene>
<evidence type="ECO:0000313" key="1">
    <source>
        <dbReference type="EMBL" id="VWC42174.1"/>
    </source>
</evidence>
<accession>A0ABY6XHL3</accession>
<evidence type="ECO:0000313" key="2">
    <source>
        <dbReference type="Proteomes" id="UP000494120"/>
    </source>
</evidence>
<dbReference type="EMBL" id="CABVQG010000001">
    <property type="protein sequence ID" value="VWC42174.1"/>
    <property type="molecule type" value="Genomic_DNA"/>
</dbReference>
<proteinExistence type="predicted"/>
<keyword evidence="2" id="KW-1185">Reference proteome</keyword>
<protein>
    <submittedName>
        <fullName evidence="1">Uncharacterized protein</fullName>
    </submittedName>
</protein>
<reference evidence="1 2" key="1">
    <citation type="submission" date="2019-09" db="EMBL/GenBank/DDBJ databases">
        <authorList>
            <person name="Depoorter E."/>
        </authorList>
    </citation>
    <scope>NUCLEOTIDE SEQUENCE [LARGE SCALE GENOMIC DNA]</scope>
    <source>
        <strain evidence="1 2">R-17378</strain>
    </source>
</reference>
<comment type="caution">
    <text evidence="1">The sequence shown here is derived from an EMBL/GenBank/DDBJ whole genome shotgun (WGS) entry which is preliminary data.</text>
</comment>